<dbReference type="AlphaFoldDB" id="A0A2J8AC45"/>
<keyword evidence="2" id="KW-0812">Transmembrane</keyword>
<gene>
    <name evidence="4" type="ORF">TSOC_003201</name>
</gene>
<dbReference type="Gene3D" id="3.40.50.720">
    <property type="entry name" value="NAD(P)-binding Rossmann-like Domain"/>
    <property type="match status" value="2"/>
</dbReference>
<keyword evidence="5" id="KW-1185">Reference proteome</keyword>
<dbReference type="EMBL" id="PGGS01000067">
    <property type="protein sequence ID" value="PNH10094.1"/>
    <property type="molecule type" value="Genomic_DNA"/>
</dbReference>
<dbReference type="Gene3D" id="3.90.25.10">
    <property type="entry name" value="UDP-galactose 4-epimerase, domain 1"/>
    <property type="match status" value="1"/>
</dbReference>
<dbReference type="InterPro" id="IPR016040">
    <property type="entry name" value="NAD(P)-bd_dom"/>
</dbReference>
<reference evidence="4 5" key="1">
    <citation type="journal article" date="2017" name="Mol. Biol. Evol.">
        <title>The 4-celled Tetrabaena socialis nuclear genome reveals the essential components for genetic control of cell number at the origin of multicellularity in the volvocine lineage.</title>
        <authorList>
            <person name="Featherston J."/>
            <person name="Arakaki Y."/>
            <person name="Hanschen E.R."/>
            <person name="Ferris P.J."/>
            <person name="Michod R.E."/>
            <person name="Olson B.J.S.C."/>
            <person name="Nozaki H."/>
            <person name="Durand P.M."/>
        </authorList>
    </citation>
    <scope>NUCLEOTIDE SEQUENCE [LARGE SCALE GENOMIC DNA]</scope>
    <source>
        <strain evidence="4 5">NIES-571</strain>
    </source>
</reference>
<feature type="transmembrane region" description="Helical" evidence="2">
    <location>
        <begin position="12"/>
        <end position="28"/>
    </location>
</feature>
<dbReference type="OrthoDB" id="9402762at2759"/>
<organism evidence="4 5">
    <name type="scientific">Tetrabaena socialis</name>
    <dbReference type="NCBI Taxonomy" id="47790"/>
    <lineage>
        <taxon>Eukaryota</taxon>
        <taxon>Viridiplantae</taxon>
        <taxon>Chlorophyta</taxon>
        <taxon>core chlorophytes</taxon>
        <taxon>Chlorophyceae</taxon>
        <taxon>CS clade</taxon>
        <taxon>Chlamydomonadales</taxon>
        <taxon>Tetrabaenaceae</taxon>
        <taxon>Tetrabaena</taxon>
    </lineage>
</organism>
<proteinExistence type="inferred from homology"/>
<dbReference type="Proteomes" id="UP000236333">
    <property type="component" value="Unassembled WGS sequence"/>
</dbReference>
<evidence type="ECO:0000259" key="3">
    <source>
        <dbReference type="Pfam" id="PF16363"/>
    </source>
</evidence>
<protein>
    <submittedName>
        <fullName evidence="4">Putative UDP-arabinose 4-epimerase 3</fullName>
    </submittedName>
</protein>
<feature type="domain" description="NAD(P)-binding" evidence="3">
    <location>
        <begin position="80"/>
        <end position="208"/>
    </location>
</feature>
<dbReference type="InterPro" id="IPR036291">
    <property type="entry name" value="NAD(P)-bd_dom_sf"/>
</dbReference>
<comment type="caution">
    <text evidence="4">The sequence shown here is derived from an EMBL/GenBank/DDBJ whole genome shotgun (WGS) entry which is preliminary data.</text>
</comment>
<dbReference type="SUPFAM" id="SSF51735">
    <property type="entry name" value="NAD(P)-binding Rossmann-fold domains"/>
    <property type="match status" value="2"/>
</dbReference>
<comment type="similarity">
    <text evidence="1">Belongs to the NAD(P)-dependent epimerase/dehydratase family.</text>
</comment>
<accession>A0A2J8AC45</accession>
<dbReference type="PANTHER" id="PTHR43725">
    <property type="entry name" value="UDP-GLUCOSE 4-EPIMERASE"/>
    <property type="match status" value="1"/>
</dbReference>
<name>A0A2J8AC45_9CHLO</name>
<evidence type="ECO:0000313" key="5">
    <source>
        <dbReference type="Proteomes" id="UP000236333"/>
    </source>
</evidence>
<evidence type="ECO:0000313" key="4">
    <source>
        <dbReference type="EMBL" id="PNH10094.1"/>
    </source>
</evidence>
<sequence length="221" mass="24174">MSDRWHRDPLRYLAFAAIVSTVVYYVHFSGPSPTAPYEIPDFNPRELLQPEPGAMHIVVTGGAGYIGSHAAMVLAGQGHAITSRISGACMDAALGLVDSLTVKGTKHPTEDGTCVRDYVHVMDLVSAHVTGVRHLANPPPLFNIGTGKGVSVKQFVDACRKVTGREIKVVMQEEARPGDYAAVWSEVGKIKRELGWSANYTDVEEGLRHAWRWREAHPNGY</sequence>
<evidence type="ECO:0000256" key="2">
    <source>
        <dbReference type="SAM" id="Phobius"/>
    </source>
</evidence>
<dbReference type="PANTHER" id="PTHR43725:SF53">
    <property type="entry name" value="UDP-ARABINOSE 4-EPIMERASE 1"/>
    <property type="match status" value="1"/>
</dbReference>
<dbReference type="Pfam" id="PF16363">
    <property type="entry name" value="GDP_Man_Dehyd"/>
    <property type="match status" value="1"/>
</dbReference>
<keyword evidence="2" id="KW-0472">Membrane</keyword>
<keyword evidence="2" id="KW-1133">Transmembrane helix</keyword>
<evidence type="ECO:0000256" key="1">
    <source>
        <dbReference type="ARBA" id="ARBA00007637"/>
    </source>
</evidence>